<evidence type="ECO:0000313" key="3">
    <source>
        <dbReference type="Proteomes" id="UP001434883"/>
    </source>
</evidence>
<gene>
    <name evidence="2" type="ORF">XENOCAPTIV_004713</name>
</gene>
<dbReference type="Proteomes" id="UP001434883">
    <property type="component" value="Unassembled WGS sequence"/>
</dbReference>
<feature type="non-terminal residue" evidence="2">
    <location>
        <position position="1"/>
    </location>
</feature>
<evidence type="ECO:0000256" key="1">
    <source>
        <dbReference type="SAM" id="MobiDB-lite"/>
    </source>
</evidence>
<dbReference type="EMBL" id="JAHRIN010068723">
    <property type="protein sequence ID" value="MEQ2215710.1"/>
    <property type="molecule type" value="Genomic_DNA"/>
</dbReference>
<protein>
    <submittedName>
        <fullName evidence="2">Uncharacterized protein</fullName>
    </submittedName>
</protein>
<organism evidence="2 3">
    <name type="scientific">Xenoophorus captivus</name>
    <dbReference type="NCBI Taxonomy" id="1517983"/>
    <lineage>
        <taxon>Eukaryota</taxon>
        <taxon>Metazoa</taxon>
        <taxon>Chordata</taxon>
        <taxon>Craniata</taxon>
        <taxon>Vertebrata</taxon>
        <taxon>Euteleostomi</taxon>
        <taxon>Actinopterygii</taxon>
        <taxon>Neopterygii</taxon>
        <taxon>Teleostei</taxon>
        <taxon>Neoteleostei</taxon>
        <taxon>Acanthomorphata</taxon>
        <taxon>Ovalentaria</taxon>
        <taxon>Atherinomorphae</taxon>
        <taxon>Cyprinodontiformes</taxon>
        <taxon>Goodeidae</taxon>
        <taxon>Xenoophorus</taxon>
    </lineage>
</organism>
<evidence type="ECO:0000313" key="2">
    <source>
        <dbReference type="EMBL" id="MEQ2215710.1"/>
    </source>
</evidence>
<feature type="region of interest" description="Disordered" evidence="1">
    <location>
        <begin position="1"/>
        <end position="24"/>
    </location>
</feature>
<keyword evidence="3" id="KW-1185">Reference proteome</keyword>
<proteinExistence type="predicted"/>
<accession>A0ABV0S561</accession>
<comment type="caution">
    <text evidence="2">The sequence shown here is derived from an EMBL/GenBank/DDBJ whole genome shotgun (WGS) entry which is preliminary data.</text>
</comment>
<reference evidence="2 3" key="1">
    <citation type="submission" date="2021-06" db="EMBL/GenBank/DDBJ databases">
        <authorList>
            <person name="Palmer J.M."/>
        </authorList>
    </citation>
    <scope>NUCLEOTIDE SEQUENCE [LARGE SCALE GENOMIC DNA]</scope>
    <source>
        <strain evidence="2 3">XC_2019</strain>
        <tissue evidence="2">Muscle</tissue>
    </source>
</reference>
<sequence length="139" mass="14346">SRQLPELEGGEVSGPTAPCSTSPAAACSASRSSVVPDRPQSVTVQRRGAYVGRGQRSGGAAHGHSYSAAALSGIGGGLGANGRVWEISHRLDGCHCCCGSVCPHKGSMVWQTHGLIPDFPSERRISSSARLFAARRPHG</sequence>
<feature type="compositionally biased region" description="Low complexity" evidence="1">
    <location>
        <begin position="15"/>
        <end position="24"/>
    </location>
</feature>
<name>A0ABV0S561_9TELE</name>